<organism evidence="2 3">
    <name type="scientific">Bombardia bombarda</name>
    <dbReference type="NCBI Taxonomy" id="252184"/>
    <lineage>
        <taxon>Eukaryota</taxon>
        <taxon>Fungi</taxon>
        <taxon>Dikarya</taxon>
        <taxon>Ascomycota</taxon>
        <taxon>Pezizomycotina</taxon>
        <taxon>Sordariomycetes</taxon>
        <taxon>Sordariomycetidae</taxon>
        <taxon>Sordariales</taxon>
        <taxon>Lasiosphaeriaceae</taxon>
        <taxon>Bombardia</taxon>
    </lineage>
</organism>
<gene>
    <name evidence="2" type="ORF">B0T17DRAFT_522069</name>
</gene>
<keyword evidence="3" id="KW-1185">Reference proteome</keyword>
<evidence type="ECO:0000313" key="3">
    <source>
        <dbReference type="Proteomes" id="UP001174934"/>
    </source>
</evidence>
<sequence length="573" mass="63697">MRSRLLMFRRVLPPEGPLSSQSKALSLRTFAQSTAVRVRTRPQVPFLSVPNTTRTHRVRYLTTERKARLKYEIKLGIKVITYIWLAVGCLFAGAFAIEQELLERQFPTPHEWSFLSRFRFRGAHCERDQTDPSRSNDWLAIMQWIKGLVERLEDPAVDGAGLKDAPHDLPRGTKDISAMSEPWRRGYYEAMMLYAKAAERMDGWVLDKPRNLIFPPEMVVGPSNPKPRPIPPGYKGAPKEQDCEVAFESPDDIYLRILSTEGLTNRQKMDAGLAYASWLDFKGITGPASIIYEDAVDLAASDLPAQSLDRKSWTLNDAAGAPSQNLLTSLTAYATFRARHDDLSSALPMLVSILKARRSLPAQDPKYSSLLSYSGPAKPSGNFISNIPSAIVGFISPPAYPPPPDNGTAPPFRDTKELCEEAALSLHIGEIIYASPGGSREEGLSWTREAVDEAEEQLHKLTTRTVDRDARLTCRDCLSAGLQNWSVMVEKLARDEAAKAVQKDMQESAGQQAGGGGGVRWFGRLWGEGTAKKEDLSRWAAEKKVIVERERRAKELLDDLEPPANGLSSIFTA</sequence>
<keyword evidence="1" id="KW-1133">Transmembrane helix</keyword>
<comment type="caution">
    <text evidence="2">The sequence shown here is derived from an EMBL/GenBank/DDBJ whole genome shotgun (WGS) entry which is preliminary data.</text>
</comment>
<dbReference type="AlphaFoldDB" id="A0AA39X6I5"/>
<dbReference type="Proteomes" id="UP001174934">
    <property type="component" value="Unassembled WGS sequence"/>
</dbReference>
<keyword evidence="1" id="KW-0472">Membrane</keyword>
<evidence type="ECO:0000256" key="1">
    <source>
        <dbReference type="SAM" id="Phobius"/>
    </source>
</evidence>
<reference evidence="2" key="1">
    <citation type="submission" date="2023-06" db="EMBL/GenBank/DDBJ databases">
        <title>Genome-scale phylogeny and comparative genomics of the fungal order Sordariales.</title>
        <authorList>
            <consortium name="Lawrence Berkeley National Laboratory"/>
            <person name="Hensen N."/>
            <person name="Bonometti L."/>
            <person name="Westerberg I."/>
            <person name="Brannstrom I.O."/>
            <person name="Guillou S."/>
            <person name="Cros-Aarteil S."/>
            <person name="Calhoun S."/>
            <person name="Haridas S."/>
            <person name="Kuo A."/>
            <person name="Mondo S."/>
            <person name="Pangilinan J."/>
            <person name="Riley R."/>
            <person name="LaButti K."/>
            <person name="Andreopoulos B."/>
            <person name="Lipzen A."/>
            <person name="Chen C."/>
            <person name="Yanf M."/>
            <person name="Daum C."/>
            <person name="Ng V."/>
            <person name="Clum A."/>
            <person name="Steindorff A."/>
            <person name="Ohm R."/>
            <person name="Martin F."/>
            <person name="Silar P."/>
            <person name="Natvig D."/>
            <person name="Lalanne C."/>
            <person name="Gautier V."/>
            <person name="Ament-velasquez S.L."/>
            <person name="Kruys A."/>
            <person name="Hutchinson M.I."/>
            <person name="Powell A.J."/>
            <person name="Barry K."/>
            <person name="Miller A.N."/>
            <person name="Grigoriev I.V."/>
            <person name="Debuchy R."/>
            <person name="Gladieux P."/>
            <person name="Thoren M.H."/>
            <person name="Johannesson H."/>
        </authorList>
    </citation>
    <scope>NUCLEOTIDE SEQUENCE</scope>
    <source>
        <strain evidence="2">SMH3391-2</strain>
    </source>
</reference>
<evidence type="ECO:0008006" key="4">
    <source>
        <dbReference type="Google" id="ProtNLM"/>
    </source>
</evidence>
<protein>
    <recommendedName>
        <fullName evidence="4">MFS maltose permease</fullName>
    </recommendedName>
</protein>
<evidence type="ECO:0000313" key="2">
    <source>
        <dbReference type="EMBL" id="KAK0628188.1"/>
    </source>
</evidence>
<accession>A0AA39X6I5</accession>
<feature type="transmembrane region" description="Helical" evidence="1">
    <location>
        <begin position="75"/>
        <end position="97"/>
    </location>
</feature>
<dbReference type="EMBL" id="JAULSR010000002">
    <property type="protein sequence ID" value="KAK0628188.1"/>
    <property type="molecule type" value="Genomic_DNA"/>
</dbReference>
<keyword evidence="1" id="KW-0812">Transmembrane</keyword>
<name>A0AA39X6I5_9PEZI</name>
<proteinExistence type="predicted"/>